<accession>A0ABN8XZF8</accession>
<keyword evidence="3" id="KW-1185">Reference proteome</keyword>
<sequence length="140" mass="14399">MGRGEAGEGGYRPQAAPPGADPGRKRPRGKGSASACGAEGRGRGPEPGGAAAPPGHRVETGKGEAEHGLLQRPQEDEQGWCSCAVQAGSSRPSPASLRAPEGTGSSTRCGSRTKADRVPSPPRWPGRKETRVGRRQGRLS</sequence>
<evidence type="ECO:0000313" key="3">
    <source>
        <dbReference type="Proteomes" id="UP001176941"/>
    </source>
</evidence>
<gene>
    <name evidence="2" type="ORF">MRATA1EN1_LOCUS2679</name>
</gene>
<organism evidence="2 3">
    <name type="scientific">Rangifer tarandus platyrhynchus</name>
    <name type="common">Svalbard reindeer</name>
    <dbReference type="NCBI Taxonomy" id="3082113"/>
    <lineage>
        <taxon>Eukaryota</taxon>
        <taxon>Metazoa</taxon>
        <taxon>Chordata</taxon>
        <taxon>Craniata</taxon>
        <taxon>Vertebrata</taxon>
        <taxon>Euteleostomi</taxon>
        <taxon>Mammalia</taxon>
        <taxon>Eutheria</taxon>
        <taxon>Laurasiatheria</taxon>
        <taxon>Artiodactyla</taxon>
        <taxon>Ruminantia</taxon>
        <taxon>Pecora</taxon>
        <taxon>Cervidae</taxon>
        <taxon>Odocoileinae</taxon>
        <taxon>Rangifer</taxon>
    </lineage>
</organism>
<reference evidence="2" key="1">
    <citation type="submission" date="2023-04" db="EMBL/GenBank/DDBJ databases">
        <authorList>
            <consortium name="ELIXIR-Norway"/>
        </authorList>
    </citation>
    <scope>NUCLEOTIDE SEQUENCE [LARGE SCALE GENOMIC DNA]</scope>
</reference>
<evidence type="ECO:0000313" key="2">
    <source>
        <dbReference type="EMBL" id="CAI9153717.1"/>
    </source>
</evidence>
<evidence type="ECO:0000256" key="1">
    <source>
        <dbReference type="SAM" id="MobiDB-lite"/>
    </source>
</evidence>
<feature type="compositionally biased region" description="Low complexity" evidence="1">
    <location>
        <begin position="89"/>
        <end position="100"/>
    </location>
</feature>
<dbReference type="Proteomes" id="UP001176941">
    <property type="component" value="Chromosome 10"/>
</dbReference>
<name>A0ABN8XZF8_RANTA</name>
<feature type="compositionally biased region" description="Basic and acidic residues" evidence="1">
    <location>
        <begin position="56"/>
        <end position="75"/>
    </location>
</feature>
<protein>
    <submittedName>
        <fullName evidence="2">Uncharacterized protein</fullName>
    </submittedName>
</protein>
<feature type="region of interest" description="Disordered" evidence="1">
    <location>
        <begin position="1"/>
        <end position="140"/>
    </location>
</feature>
<dbReference type="EMBL" id="OX459946">
    <property type="protein sequence ID" value="CAI9153717.1"/>
    <property type="molecule type" value="Genomic_DNA"/>
</dbReference>
<feature type="compositionally biased region" description="Gly residues" evidence="1">
    <location>
        <begin position="1"/>
        <end position="10"/>
    </location>
</feature>
<proteinExistence type="predicted"/>